<dbReference type="OrthoDB" id="9784246at2"/>
<dbReference type="EMBL" id="FOJG01000001">
    <property type="protein sequence ID" value="SEW32247.1"/>
    <property type="molecule type" value="Genomic_DNA"/>
</dbReference>
<comment type="cofactor">
    <cofactor evidence="1">
        <name>Zn(2+)</name>
        <dbReference type="ChEBI" id="CHEBI:29105"/>
    </cofactor>
</comment>
<dbReference type="PANTHER" id="PTHR15910">
    <property type="entry name" value="ARCHAEMETZINCIN"/>
    <property type="match status" value="1"/>
</dbReference>
<keyword evidence="8" id="KW-1185">Reference proteome</keyword>
<gene>
    <name evidence="7" type="ORF">SAMN04488122_1845</name>
</gene>
<dbReference type="GO" id="GO:0008237">
    <property type="term" value="F:metallopeptidase activity"/>
    <property type="evidence" value="ECO:0007669"/>
    <property type="project" value="UniProtKB-KW"/>
</dbReference>
<evidence type="ECO:0000256" key="5">
    <source>
        <dbReference type="ARBA" id="ARBA00022833"/>
    </source>
</evidence>
<reference evidence="8" key="1">
    <citation type="submission" date="2016-10" db="EMBL/GenBank/DDBJ databases">
        <authorList>
            <person name="Varghese N."/>
            <person name="Submissions S."/>
        </authorList>
    </citation>
    <scope>NUCLEOTIDE SEQUENCE [LARGE SCALE GENOMIC DNA]</scope>
    <source>
        <strain evidence="8">DSM 3695</strain>
    </source>
</reference>
<organism evidence="7 8">
    <name type="scientific">Chitinophaga arvensicola</name>
    <dbReference type="NCBI Taxonomy" id="29529"/>
    <lineage>
        <taxon>Bacteria</taxon>
        <taxon>Pseudomonadati</taxon>
        <taxon>Bacteroidota</taxon>
        <taxon>Chitinophagia</taxon>
        <taxon>Chitinophagales</taxon>
        <taxon>Chitinophagaceae</taxon>
        <taxon>Chitinophaga</taxon>
    </lineage>
</organism>
<keyword evidence="5" id="KW-0862">Zinc</keyword>
<dbReference type="PANTHER" id="PTHR15910:SF1">
    <property type="entry name" value="ARCHAEMETZINCIN-2"/>
    <property type="match status" value="1"/>
</dbReference>
<evidence type="ECO:0000313" key="8">
    <source>
        <dbReference type="Proteomes" id="UP000199310"/>
    </source>
</evidence>
<dbReference type="Pfam" id="PF07998">
    <property type="entry name" value="Peptidase_M54"/>
    <property type="match status" value="1"/>
</dbReference>
<name>A0A1I0QWV7_9BACT</name>
<proteinExistence type="predicted"/>
<accession>A0A1I0QWV7</accession>
<dbReference type="InterPro" id="IPR024079">
    <property type="entry name" value="MetalloPept_cat_dom_sf"/>
</dbReference>
<sequence length="296" mass="34285">MRTIIIAITLVLLSCNNRKEKDPVMLAQSEYFRAIGENDVKLKTPKAGEWLFEHKEKGQTFEAYKGSKPIRPTSHKAVIYLMPIGDFTPLQEKGLKLTRDYVEIFFQLKTILLKKVTDKTVPPYAIRQKGNNNIQLLAPYVLDSLLWEKTPRDGIALLAISAKDLYPKNDWNYVFGLASYTRRVGVSSIYRLQNKQLDTVNFGLFLRRLVNISSHEIGHMMSIQHCTFAMCVMNGSNSLQETDLSSNRLCSECQKKLFWNFRYDNKQRLKQLYDFCLENNLEWDAKVLKLDSDVIK</sequence>
<evidence type="ECO:0000256" key="2">
    <source>
        <dbReference type="ARBA" id="ARBA00022670"/>
    </source>
</evidence>
<dbReference type="STRING" id="29529.SAMN04488122_1845"/>
<dbReference type="CDD" id="cd11375">
    <property type="entry name" value="Peptidase_M54"/>
    <property type="match status" value="1"/>
</dbReference>
<dbReference type="Proteomes" id="UP000199310">
    <property type="component" value="Unassembled WGS sequence"/>
</dbReference>
<dbReference type="PROSITE" id="PS51257">
    <property type="entry name" value="PROKAR_LIPOPROTEIN"/>
    <property type="match status" value="1"/>
</dbReference>
<protein>
    <submittedName>
        <fullName evidence="7">Archaemetzincin</fullName>
    </submittedName>
</protein>
<evidence type="ECO:0000256" key="1">
    <source>
        <dbReference type="ARBA" id="ARBA00001947"/>
    </source>
</evidence>
<dbReference type="SUPFAM" id="SSF55486">
    <property type="entry name" value="Metalloproteases ('zincins'), catalytic domain"/>
    <property type="match status" value="1"/>
</dbReference>
<keyword evidence="6" id="KW-0482">Metalloprotease</keyword>
<dbReference type="AlphaFoldDB" id="A0A1I0QWV7"/>
<dbReference type="RefSeq" id="WP_089893457.1">
    <property type="nucleotide sequence ID" value="NZ_FOJG01000001.1"/>
</dbReference>
<keyword evidence="4" id="KW-0378">Hydrolase</keyword>
<keyword evidence="2" id="KW-0645">Protease</keyword>
<keyword evidence="3" id="KW-0479">Metal-binding</keyword>
<evidence type="ECO:0000313" key="7">
    <source>
        <dbReference type="EMBL" id="SEW32247.1"/>
    </source>
</evidence>
<dbReference type="InterPro" id="IPR012962">
    <property type="entry name" value="Pept_M54_archaemetzincn"/>
</dbReference>
<dbReference type="Gene3D" id="3.40.390.10">
    <property type="entry name" value="Collagenase (Catalytic Domain)"/>
    <property type="match status" value="1"/>
</dbReference>
<evidence type="ECO:0000256" key="4">
    <source>
        <dbReference type="ARBA" id="ARBA00022801"/>
    </source>
</evidence>
<dbReference type="GO" id="GO:0006508">
    <property type="term" value="P:proteolysis"/>
    <property type="evidence" value="ECO:0007669"/>
    <property type="project" value="UniProtKB-KW"/>
</dbReference>
<evidence type="ECO:0000256" key="6">
    <source>
        <dbReference type="ARBA" id="ARBA00023049"/>
    </source>
</evidence>
<dbReference type="GO" id="GO:0046872">
    <property type="term" value="F:metal ion binding"/>
    <property type="evidence" value="ECO:0007669"/>
    <property type="project" value="UniProtKB-KW"/>
</dbReference>
<evidence type="ECO:0000256" key="3">
    <source>
        <dbReference type="ARBA" id="ARBA00022723"/>
    </source>
</evidence>